<keyword evidence="2" id="KW-1185">Reference proteome</keyword>
<protein>
    <submittedName>
        <fullName evidence="1">Uncharacterized protein</fullName>
    </submittedName>
</protein>
<accession>A0A2H4P7A3</accession>
<evidence type="ECO:0000313" key="1">
    <source>
        <dbReference type="EMBL" id="ATW58074.1"/>
    </source>
</evidence>
<dbReference type="Proteomes" id="UP000241592">
    <property type="component" value="Segment"/>
</dbReference>
<sequence length="86" mass="10149">MNKQELTAYLDQQKSRFIEVYGGEIVTHAPKAPVEHQRKSFARQLETRKKPAHLKQEEWEKYLSEVASGTYKPQEYEVDLYDYTGL</sequence>
<evidence type="ECO:0000313" key="2">
    <source>
        <dbReference type="Proteomes" id="UP000241592"/>
    </source>
</evidence>
<organism evidence="1 2">
    <name type="scientific">Pseudomonas phage nickie</name>
    <dbReference type="NCBI Taxonomy" id="2048977"/>
    <lineage>
        <taxon>Viruses</taxon>
        <taxon>Duplodnaviria</taxon>
        <taxon>Heunggongvirae</taxon>
        <taxon>Uroviricota</taxon>
        <taxon>Caudoviricetes</taxon>
        <taxon>Nickievirus</taxon>
        <taxon>Nickievirus nickie</taxon>
    </lineage>
</organism>
<name>A0A2H4P7A3_9CAUD</name>
<proteinExistence type="predicted"/>
<gene>
    <name evidence="1" type="ORF">CNR34_00141</name>
</gene>
<dbReference type="EMBL" id="MG018927">
    <property type="protein sequence ID" value="ATW58074.1"/>
    <property type="molecule type" value="Genomic_DNA"/>
</dbReference>
<reference evidence="1 2" key="1">
    <citation type="submission" date="2017-09" db="EMBL/GenBank/DDBJ databases">
        <authorList>
            <person name="Ehlers B."/>
            <person name="Leendertz F.H."/>
        </authorList>
    </citation>
    <scope>NUCLEOTIDE SEQUENCE [LARGE SCALE GENOMIC DNA]</scope>
</reference>